<dbReference type="PANTHER" id="PTHR43289">
    <property type="entry name" value="MITOGEN-ACTIVATED PROTEIN KINASE KINASE KINASE 20-RELATED"/>
    <property type="match status" value="1"/>
</dbReference>
<protein>
    <submittedName>
        <fullName evidence="8">Serine/threonine protein kinase</fullName>
    </submittedName>
</protein>
<organism evidence="8 9">
    <name type="scientific">Actinomadura alba</name>
    <dbReference type="NCBI Taxonomy" id="406431"/>
    <lineage>
        <taxon>Bacteria</taxon>
        <taxon>Bacillati</taxon>
        <taxon>Actinomycetota</taxon>
        <taxon>Actinomycetes</taxon>
        <taxon>Streptosporangiales</taxon>
        <taxon>Thermomonosporaceae</taxon>
        <taxon>Actinomadura</taxon>
    </lineage>
</organism>
<evidence type="ECO:0000256" key="1">
    <source>
        <dbReference type="ARBA" id="ARBA00022679"/>
    </source>
</evidence>
<dbReference type="PROSITE" id="PS00108">
    <property type="entry name" value="PROTEIN_KINASE_ST"/>
    <property type="match status" value="1"/>
</dbReference>
<feature type="domain" description="Protein kinase" evidence="7">
    <location>
        <begin position="28"/>
        <end position="284"/>
    </location>
</feature>
<keyword evidence="1" id="KW-0808">Transferase</keyword>
<evidence type="ECO:0000256" key="2">
    <source>
        <dbReference type="ARBA" id="ARBA00022741"/>
    </source>
</evidence>
<dbReference type="PROSITE" id="PS50011">
    <property type="entry name" value="PROTEIN_KINASE_DOM"/>
    <property type="match status" value="1"/>
</dbReference>
<dbReference type="RefSeq" id="WP_187244136.1">
    <property type="nucleotide sequence ID" value="NZ_BAAAOK010000004.1"/>
</dbReference>
<accession>A0ABR7LQU8</accession>
<dbReference type="EMBL" id="JABVEC010000011">
    <property type="protein sequence ID" value="MBC6467130.1"/>
    <property type="molecule type" value="Genomic_DNA"/>
</dbReference>
<name>A0ABR7LQU8_9ACTN</name>
<proteinExistence type="predicted"/>
<dbReference type="InterPro" id="IPR017441">
    <property type="entry name" value="Protein_kinase_ATP_BS"/>
</dbReference>
<evidence type="ECO:0000259" key="7">
    <source>
        <dbReference type="PROSITE" id="PS50011"/>
    </source>
</evidence>
<feature type="binding site" evidence="5">
    <location>
        <position position="56"/>
    </location>
    <ligand>
        <name>ATP</name>
        <dbReference type="ChEBI" id="CHEBI:30616"/>
    </ligand>
</feature>
<dbReference type="Pfam" id="PF00069">
    <property type="entry name" value="Pkinase"/>
    <property type="match status" value="1"/>
</dbReference>
<keyword evidence="8" id="KW-0723">Serine/threonine-protein kinase</keyword>
<keyword evidence="4 5" id="KW-0067">ATP-binding</keyword>
<keyword evidence="9" id="KW-1185">Reference proteome</keyword>
<feature type="compositionally biased region" description="Polar residues" evidence="6">
    <location>
        <begin position="457"/>
        <end position="467"/>
    </location>
</feature>
<comment type="caution">
    <text evidence="8">The sequence shown here is derived from an EMBL/GenBank/DDBJ whole genome shotgun (WGS) entry which is preliminary data.</text>
</comment>
<dbReference type="Proteomes" id="UP000805614">
    <property type="component" value="Unassembled WGS sequence"/>
</dbReference>
<keyword evidence="2 5" id="KW-0547">Nucleotide-binding</keyword>
<evidence type="ECO:0000256" key="4">
    <source>
        <dbReference type="ARBA" id="ARBA00022840"/>
    </source>
</evidence>
<dbReference type="InterPro" id="IPR011009">
    <property type="entry name" value="Kinase-like_dom_sf"/>
</dbReference>
<keyword evidence="3 8" id="KW-0418">Kinase</keyword>
<sequence>MSGGDTPVRLPDGVRPLTLEDPAMVGRYRLLGRIGIGGMGVVYLGRSSDSDPVAIKTLHPLYTDVADQRRRFVEEARLARRVTAGTAQVIEDASGGPRPYIVTEFIQGPPLSRVVERDGPLPEARLREVAAGIATALVAIHGAGLVHRDLKPENVLLGPGGPRVIDFGIAHEVDAARAHTQAGIVMGSPGWIAPERLLGHAAVAASDVFSWGCLVAFAASGRHPYGGGSGAEVGDRIVNGTPDLGALTGPLRELVAAALARDPAGRPAAIEIVGALRAGRHDELASRHDALPRPASAGAAFRGGPGRTATAGRDAMRAGPPARVAEPIADRARSWAAAARARVGVPVAWTALGAVMAAAVYAVVGGIESGTGHRPADGAPPPTLGTERQQPSRVLRSRPRPGSATGGPAGAVPRGPVLSAPDAVPLARGGPRRPGGGSSSASSPSVIGRSLGGTGTPGISVSPTSEPTLPVPLKTLRR</sequence>
<dbReference type="PROSITE" id="PS00107">
    <property type="entry name" value="PROTEIN_KINASE_ATP"/>
    <property type="match status" value="1"/>
</dbReference>
<evidence type="ECO:0000256" key="6">
    <source>
        <dbReference type="SAM" id="MobiDB-lite"/>
    </source>
</evidence>
<dbReference type="SMART" id="SM00220">
    <property type="entry name" value="S_TKc"/>
    <property type="match status" value="1"/>
</dbReference>
<dbReference type="InterPro" id="IPR008271">
    <property type="entry name" value="Ser/Thr_kinase_AS"/>
</dbReference>
<dbReference type="PANTHER" id="PTHR43289:SF34">
    <property type="entry name" value="SERINE_THREONINE-PROTEIN KINASE YBDM-RELATED"/>
    <property type="match status" value="1"/>
</dbReference>
<evidence type="ECO:0000313" key="8">
    <source>
        <dbReference type="EMBL" id="MBC6467130.1"/>
    </source>
</evidence>
<feature type="region of interest" description="Disordered" evidence="6">
    <location>
        <begin position="372"/>
        <end position="478"/>
    </location>
</feature>
<dbReference type="Gene3D" id="1.10.510.10">
    <property type="entry name" value="Transferase(Phosphotransferase) domain 1"/>
    <property type="match status" value="1"/>
</dbReference>
<evidence type="ECO:0000313" key="9">
    <source>
        <dbReference type="Proteomes" id="UP000805614"/>
    </source>
</evidence>
<dbReference type="GO" id="GO:0004674">
    <property type="term" value="F:protein serine/threonine kinase activity"/>
    <property type="evidence" value="ECO:0007669"/>
    <property type="project" value="UniProtKB-KW"/>
</dbReference>
<dbReference type="Gene3D" id="3.30.200.20">
    <property type="entry name" value="Phosphorylase Kinase, domain 1"/>
    <property type="match status" value="1"/>
</dbReference>
<dbReference type="InterPro" id="IPR000719">
    <property type="entry name" value="Prot_kinase_dom"/>
</dbReference>
<evidence type="ECO:0000256" key="3">
    <source>
        <dbReference type="ARBA" id="ARBA00022777"/>
    </source>
</evidence>
<evidence type="ECO:0000256" key="5">
    <source>
        <dbReference type="PROSITE-ProRule" id="PRU10141"/>
    </source>
</evidence>
<feature type="region of interest" description="Disordered" evidence="6">
    <location>
        <begin position="294"/>
        <end position="319"/>
    </location>
</feature>
<dbReference type="CDD" id="cd14014">
    <property type="entry name" value="STKc_PknB_like"/>
    <property type="match status" value="1"/>
</dbReference>
<dbReference type="SUPFAM" id="SSF56112">
    <property type="entry name" value="Protein kinase-like (PK-like)"/>
    <property type="match status" value="1"/>
</dbReference>
<reference evidence="8 9" key="1">
    <citation type="submission" date="2020-06" db="EMBL/GenBank/DDBJ databases">
        <title>Actinomadura xiongansis sp. nov., isolated from soil of Baiyangdian.</title>
        <authorList>
            <person name="Zhang X."/>
        </authorList>
    </citation>
    <scope>NUCLEOTIDE SEQUENCE [LARGE SCALE GENOMIC DNA]</scope>
    <source>
        <strain evidence="8 9">HBUM206468</strain>
    </source>
</reference>
<gene>
    <name evidence="8" type="ORF">HKK74_16700</name>
</gene>